<name>A0A552EG98_MICAE</name>
<dbReference type="AlphaFoldDB" id="A0A552EG98"/>
<dbReference type="EMBL" id="SFBI01000146">
    <property type="protein sequence ID" value="TRU33509.1"/>
    <property type="molecule type" value="Genomic_DNA"/>
</dbReference>
<protein>
    <submittedName>
        <fullName evidence="1">Uncharacterized protein</fullName>
    </submittedName>
</protein>
<organism evidence="1 2">
    <name type="scientific">Microcystis aeruginosa Ma_MB_S_20031200_S102</name>
    <dbReference type="NCBI Taxonomy" id="2486254"/>
    <lineage>
        <taxon>Bacteria</taxon>
        <taxon>Bacillati</taxon>
        <taxon>Cyanobacteriota</taxon>
        <taxon>Cyanophyceae</taxon>
        <taxon>Oscillatoriophycideae</taxon>
        <taxon>Chroococcales</taxon>
        <taxon>Microcystaceae</taxon>
        <taxon>Microcystis</taxon>
    </lineage>
</organism>
<evidence type="ECO:0000313" key="1">
    <source>
        <dbReference type="EMBL" id="TRU33509.1"/>
    </source>
</evidence>
<accession>A0A552EG98</accession>
<gene>
    <name evidence="1" type="ORF">EWV92_17015</name>
</gene>
<evidence type="ECO:0000313" key="2">
    <source>
        <dbReference type="Proteomes" id="UP000317708"/>
    </source>
</evidence>
<sequence>MCYAMDGGYKGCNPYKERHLAIVAPSFSLATHLWRFLFAIGTLSMLKSLISKGLIVPHRYENPYIAWNFRKSLN</sequence>
<proteinExistence type="predicted"/>
<dbReference type="Proteomes" id="UP000317708">
    <property type="component" value="Unassembled WGS sequence"/>
</dbReference>
<reference evidence="1 2" key="1">
    <citation type="submission" date="2019-01" db="EMBL/GenBank/DDBJ databases">
        <title>Coherence of Microcystis species and biogeography revealed through population genomics.</title>
        <authorList>
            <person name="Perez-Carrascal O.M."/>
            <person name="Terrat Y."/>
            <person name="Giani A."/>
            <person name="Fortin N."/>
            <person name="Tromas N."/>
            <person name="Shapiro B.J."/>
        </authorList>
    </citation>
    <scope>NUCLEOTIDE SEQUENCE [LARGE SCALE GENOMIC DNA]</scope>
    <source>
        <strain evidence="1">Ma_MB_S_20031200_S102</strain>
    </source>
</reference>
<comment type="caution">
    <text evidence="1">The sequence shown here is derived from an EMBL/GenBank/DDBJ whole genome shotgun (WGS) entry which is preliminary data.</text>
</comment>